<dbReference type="AlphaFoldDB" id="A0A7W8KJV6"/>
<gene>
    <name evidence="2" type="ORF">HNQ07_003802</name>
</gene>
<evidence type="ECO:0000256" key="1">
    <source>
        <dbReference type="SAM" id="SignalP"/>
    </source>
</evidence>
<accession>A0A7W8KJV6</accession>
<sequence>MNKILMIPAALLLSTAAAAPKISAQSIIVNPTTPDLSVSVRVDKDTSG</sequence>
<feature type="chain" id="PRO_5030993183" evidence="1">
    <location>
        <begin position="19"/>
        <end position="48"/>
    </location>
</feature>
<dbReference type="Proteomes" id="UP000539473">
    <property type="component" value="Unassembled WGS sequence"/>
</dbReference>
<evidence type="ECO:0000313" key="3">
    <source>
        <dbReference type="Proteomes" id="UP000539473"/>
    </source>
</evidence>
<reference evidence="2 3" key="1">
    <citation type="submission" date="2020-08" db="EMBL/GenBank/DDBJ databases">
        <title>Genomic Encyclopedia of Type Strains, Phase IV (KMG-IV): sequencing the most valuable type-strain genomes for metagenomic binning, comparative biology and taxonomic classification.</title>
        <authorList>
            <person name="Goeker M."/>
        </authorList>
    </citation>
    <scope>NUCLEOTIDE SEQUENCE [LARGE SCALE GENOMIC DNA]</scope>
    <source>
        <strain evidence="2 3">DSM 27521</strain>
    </source>
</reference>
<protein>
    <submittedName>
        <fullName evidence="2">Uncharacterized protein</fullName>
    </submittedName>
</protein>
<feature type="non-terminal residue" evidence="2">
    <location>
        <position position="48"/>
    </location>
</feature>
<evidence type="ECO:0000313" key="2">
    <source>
        <dbReference type="EMBL" id="MBB5378301.1"/>
    </source>
</evidence>
<dbReference type="EMBL" id="JACHFK010000011">
    <property type="protein sequence ID" value="MBB5378301.1"/>
    <property type="molecule type" value="Genomic_DNA"/>
</dbReference>
<comment type="caution">
    <text evidence="2">The sequence shown here is derived from an EMBL/GenBank/DDBJ whole genome shotgun (WGS) entry which is preliminary data.</text>
</comment>
<name>A0A7W8KJV6_9DEIO</name>
<proteinExistence type="predicted"/>
<feature type="signal peptide" evidence="1">
    <location>
        <begin position="1"/>
        <end position="18"/>
    </location>
</feature>
<organism evidence="2 3">
    <name type="scientific">Deinococcus metalli</name>
    <dbReference type="NCBI Taxonomy" id="1141878"/>
    <lineage>
        <taxon>Bacteria</taxon>
        <taxon>Thermotogati</taxon>
        <taxon>Deinococcota</taxon>
        <taxon>Deinococci</taxon>
        <taxon>Deinococcales</taxon>
        <taxon>Deinococcaceae</taxon>
        <taxon>Deinococcus</taxon>
    </lineage>
</organism>
<keyword evidence="1" id="KW-0732">Signal</keyword>